<gene>
    <name evidence="1" type="ORF">AC529_17175</name>
</gene>
<dbReference type="SUPFAM" id="SSF48452">
    <property type="entry name" value="TPR-like"/>
    <property type="match status" value="1"/>
</dbReference>
<protein>
    <recommendedName>
        <fullName evidence="3">Tetratricopeptide repeat protein</fullName>
    </recommendedName>
</protein>
<dbReference type="STRING" id="665004.AC529_17175"/>
<dbReference type="InterPro" id="IPR011990">
    <property type="entry name" value="TPR-like_helical_dom_sf"/>
</dbReference>
<dbReference type="Gene3D" id="1.25.40.10">
    <property type="entry name" value="Tetratricopeptide repeat domain"/>
    <property type="match status" value="1"/>
</dbReference>
<reference evidence="2" key="1">
    <citation type="journal article" date="2017" name="Acta Aliment.">
        <title>Plant polysaccharide degrading enzyme system of Thermpbifida cellulosilytica TB100 revealed by de novo genome project data.</title>
        <authorList>
            <person name="Toth A."/>
            <person name="Baka E."/>
            <person name="Luzics S."/>
            <person name="Bata-Vidacs I."/>
            <person name="Nagy I."/>
            <person name="Balint B."/>
            <person name="Herceg R."/>
            <person name="Olasz F."/>
            <person name="Wilk T."/>
            <person name="Nagy T."/>
            <person name="Kriszt B."/>
            <person name="Nagy I."/>
            <person name="Kukolya J."/>
        </authorList>
    </citation>
    <scope>NUCLEOTIDE SEQUENCE [LARGE SCALE GENOMIC DNA]</scope>
    <source>
        <strain evidence="2">TB100</strain>
    </source>
</reference>
<sequence>MEANRERPSVDELLEAVDAVWNDVDRLRALVHGALDAGFGPEVLPAAERVRVLDPDLDRGVVLYAQALSACGRDDRAEEELVRHIRARGGHADTWFALAGLADRRDDDEDVATALDQALRCDPDHADALVWGWRRHAERHGPQQADAWLAELAPGSWRATVMLGERVLYRDDVAQAVELFGAACARAGRRGEALRRAARALAARGHDAECVALVTAHWSASHGPLPLVEAIEAQLRLGRVSEAVLGLARLRGLRDAEDHPEVADLYRRVEHLRAQHGL</sequence>
<keyword evidence="2" id="KW-1185">Reference proteome</keyword>
<dbReference type="Proteomes" id="UP000074382">
    <property type="component" value="Unassembled WGS sequence"/>
</dbReference>
<proteinExistence type="predicted"/>
<dbReference type="PATRIC" id="fig|665004.4.peg.3710"/>
<name>A0A147KE28_THECS</name>
<organism evidence="1 2">
    <name type="scientific">Thermobifida cellulosilytica TB100</name>
    <dbReference type="NCBI Taxonomy" id="665004"/>
    <lineage>
        <taxon>Bacteria</taxon>
        <taxon>Bacillati</taxon>
        <taxon>Actinomycetota</taxon>
        <taxon>Actinomycetes</taxon>
        <taxon>Streptosporangiales</taxon>
        <taxon>Nocardiopsidaceae</taxon>
        <taxon>Thermobifida</taxon>
    </lineage>
</organism>
<evidence type="ECO:0000313" key="1">
    <source>
        <dbReference type="EMBL" id="KUP95527.1"/>
    </source>
</evidence>
<dbReference type="EMBL" id="LGEM01000122">
    <property type="protein sequence ID" value="KUP95527.1"/>
    <property type="molecule type" value="Genomic_DNA"/>
</dbReference>
<evidence type="ECO:0008006" key="3">
    <source>
        <dbReference type="Google" id="ProtNLM"/>
    </source>
</evidence>
<dbReference type="OrthoDB" id="3436077at2"/>
<comment type="caution">
    <text evidence="1">The sequence shown here is derived from an EMBL/GenBank/DDBJ whole genome shotgun (WGS) entry which is preliminary data.</text>
</comment>
<accession>A0A147KE28</accession>
<dbReference type="AlphaFoldDB" id="A0A147KE28"/>
<evidence type="ECO:0000313" key="2">
    <source>
        <dbReference type="Proteomes" id="UP000074382"/>
    </source>
</evidence>